<evidence type="ECO:0000313" key="1">
    <source>
        <dbReference type="EMBL" id="KAG6525100.1"/>
    </source>
</evidence>
<protein>
    <submittedName>
        <fullName evidence="1">Uncharacterized protein</fullName>
    </submittedName>
</protein>
<evidence type="ECO:0000313" key="2">
    <source>
        <dbReference type="Proteomes" id="UP000734854"/>
    </source>
</evidence>
<comment type="caution">
    <text evidence="1">The sequence shown here is derived from an EMBL/GenBank/DDBJ whole genome shotgun (WGS) entry which is preliminary data.</text>
</comment>
<name>A0A8J5HCX6_ZINOF</name>
<keyword evidence="2" id="KW-1185">Reference proteome</keyword>
<sequence length="169" mass="19582">MDMVINFSQLIFHPFQSLQLSTSSSKFGVEFANNKTPGQLAEEINRIIKLHEANKIERFQLHFPRWKSFFESFCSFLEHCHFPILEKLFIRIMWIPEELSDDDDQLLEDDESSYIKRLNGAAAEEAFHGPNTSFMTLQHRISALSKASPKANVILVKSSNDKYPFRQVA</sequence>
<proteinExistence type="predicted"/>
<dbReference type="EMBL" id="JACMSC010000004">
    <property type="protein sequence ID" value="KAG6525100.1"/>
    <property type="molecule type" value="Genomic_DNA"/>
</dbReference>
<dbReference type="AlphaFoldDB" id="A0A8J5HCX6"/>
<gene>
    <name evidence="1" type="ORF">ZIOFF_015052</name>
</gene>
<reference evidence="1 2" key="1">
    <citation type="submission" date="2020-08" db="EMBL/GenBank/DDBJ databases">
        <title>Plant Genome Project.</title>
        <authorList>
            <person name="Zhang R.-G."/>
        </authorList>
    </citation>
    <scope>NUCLEOTIDE SEQUENCE [LARGE SCALE GENOMIC DNA]</scope>
    <source>
        <tissue evidence="1">Rhizome</tissue>
    </source>
</reference>
<accession>A0A8J5HCX6</accession>
<organism evidence="1 2">
    <name type="scientific">Zingiber officinale</name>
    <name type="common">Ginger</name>
    <name type="synonym">Amomum zingiber</name>
    <dbReference type="NCBI Taxonomy" id="94328"/>
    <lineage>
        <taxon>Eukaryota</taxon>
        <taxon>Viridiplantae</taxon>
        <taxon>Streptophyta</taxon>
        <taxon>Embryophyta</taxon>
        <taxon>Tracheophyta</taxon>
        <taxon>Spermatophyta</taxon>
        <taxon>Magnoliopsida</taxon>
        <taxon>Liliopsida</taxon>
        <taxon>Zingiberales</taxon>
        <taxon>Zingiberaceae</taxon>
        <taxon>Zingiber</taxon>
    </lineage>
</organism>
<dbReference type="Proteomes" id="UP000734854">
    <property type="component" value="Unassembled WGS sequence"/>
</dbReference>